<feature type="non-terminal residue" evidence="2">
    <location>
        <position position="1"/>
    </location>
</feature>
<reference evidence="2" key="1">
    <citation type="submission" date="2023-10" db="EMBL/GenBank/DDBJ databases">
        <authorList>
            <person name="Chen Y."/>
            <person name="Shah S."/>
            <person name="Dougan E. K."/>
            <person name="Thang M."/>
            <person name="Chan C."/>
        </authorList>
    </citation>
    <scope>NUCLEOTIDE SEQUENCE [LARGE SCALE GENOMIC DNA]</scope>
</reference>
<dbReference type="EMBL" id="CAUYUJ010008443">
    <property type="protein sequence ID" value="CAK0823961.1"/>
    <property type="molecule type" value="Genomic_DNA"/>
</dbReference>
<comment type="caution">
    <text evidence="2">The sequence shown here is derived from an EMBL/GenBank/DDBJ whole genome shotgun (WGS) entry which is preliminary data.</text>
</comment>
<accession>A0ABN9RZM0</accession>
<dbReference type="Proteomes" id="UP001189429">
    <property type="component" value="Unassembled WGS sequence"/>
</dbReference>
<protein>
    <submittedName>
        <fullName evidence="2">Uncharacterized protein</fullName>
    </submittedName>
</protein>
<proteinExistence type="predicted"/>
<evidence type="ECO:0000313" key="2">
    <source>
        <dbReference type="EMBL" id="CAK0823961.1"/>
    </source>
</evidence>
<name>A0ABN9RZM0_9DINO</name>
<sequence length="134" mass="14333">VPSSGHAWRCGAAALHERPSLQRRPLAPSAALSLELHRGPRSPGPPPGAHREHRLPRRAGRRPLHDAGAGGGARVPALHAGPRCQVHVLVIFLAGRPRPRRRRAPVRAPVAPRWPWWGHPGLVLLAGARGRGAG</sequence>
<organism evidence="2 3">
    <name type="scientific">Prorocentrum cordatum</name>
    <dbReference type="NCBI Taxonomy" id="2364126"/>
    <lineage>
        <taxon>Eukaryota</taxon>
        <taxon>Sar</taxon>
        <taxon>Alveolata</taxon>
        <taxon>Dinophyceae</taxon>
        <taxon>Prorocentrales</taxon>
        <taxon>Prorocentraceae</taxon>
        <taxon>Prorocentrum</taxon>
    </lineage>
</organism>
<keyword evidence="3" id="KW-1185">Reference proteome</keyword>
<evidence type="ECO:0000313" key="3">
    <source>
        <dbReference type="Proteomes" id="UP001189429"/>
    </source>
</evidence>
<evidence type="ECO:0000256" key="1">
    <source>
        <dbReference type="SAM" id="MobiDB-lite"/>
    </source>
</evidence>
<feature type="region of interest" description="Disordered" evidence="1">
    <location>
        <begin position="18"/>
        <end position="78"/>
    </location>
</feature>
<gene>
    <name evidence="2" type="ORF">PCOR1329_LOCUS24501</name>
</gene>
<feature type="non-terminal residue" evidence="2">
    <location>
        <position position="134"/>
    </location>
</feature>
<feature type="compositionally biased region" description="Low complexity" evidence="1">
    <location>
        <begin position="23"/>
        <end position="34"/>
    </location>
</feature>
<feature type="compositionally biased region" description="Basic residues" evidence="1">
    <location>
        <begin position="51"/>
        <end position="62"/>
    </location>
</feature>